<evidence type="ECO:0000313" key="2">
    <source>
        <dbReference type="EMBL" id="EGA69342.1"/>
    </source>
</evidence>
<dbReference type="PANTHER" id="PTHR39586">
    <property type="entry name" value="CYTOPLASMIC PROTEIN-RELATED"/>
    <property type="match status" value="1"/>
</dbReference>
<dbReference type="EMBL" id="AEVT01000084">
    <property type="protein sequence ID" value="EGA69342.1"/>
    <property type="molecule type" value="Genomic_DNA"/>
</dbReference>
<evidence type="ECO:0000259" key="1">
    <source>
        <dbReference type="Pfam" id="PF04287"/>
    </source>
</evidence>
<gene>
    <name evidence="2" type="ORF">VISI1226_02822</name>
</gene>
<dbReference type="Gene3D" id="1.20.1440.40">
    <property type="entry name" value="YqcC-like"/>
    <property type="match status" value="1"/>
</dbReference>
<dbReference type="SUPFAM" id="SSF158452">
    <property type="entry name" value="YqcC-like"/>
    <property type="match status" value="1"/>
</dbReference>
<protein>
    <recommendedName>
        <fullName evidence="1">YqcC-like domain-containing protein</fullName>
    </recommendedName>
</protein>
<dbReference type="InterPro" id="IPR007384">
    <property type="entry name" value="UCP006257"/>
</dbReference>
<dbReference type="GO" id="GO:0044010">
    <property type="term" value="P:single-species biofilm formation"/>
    <property type="evidence" value="ECO:0007669"/>
    <property type="project" value="TreeGrafter"/>
</dbReference>
<evidence type="ECO:0000313" key="3">
    <source>
        <dbReference type="Proteomes" id="UP000006228"/>
    </source>
</evidence>
<dbReference type="Pfam" id="PF04287">
    <property type="entry name" value="DUF446"/>
    <property type="match status" value="1"/>
</dbReference>
<name>E8M9H5_PHOS4</name>
<dbReference type="OrthoDB" id="8794567at2"/>
<dbReference type="PIRSF" id="PIRSF006257">
    <property type="entry name" value="UCP006257"/>
    <property type="match status" value="1"/>
</dbReference>
<proteinExistence type="predicted"/>
<dbReference type="Proteomes" id="UP000006228">
    <property type="component" value="Unassembled WGS sequence"/>
</dbReference>
<dbReference type="GeneID" id="95570223"/>
<sequence length="104" mass="11995">MTQAQHLLHLLQQLSPLMDSLGLWQQEPPSLEALSSQEPFSVDTLRPEQWLQWVFIPKMQALIEQQSQIPKGFSITPYFSECWKEHTEYGPLLTLLVSIDEVCA</sequence>
<reference evidence="2 3" key="1">
    <citation type="journal article" date="2012" name="Int. J. Syst. Evol. Microbiol.">
        <title>Vibrio caribbeanicus sp. nov., isolated from the marine sponge Scleritoderma cyanea.</title>
        <authorList>
            <person name="Hoffmann M."/>
            <person name="Monday S.R."/>
            <person name="Allard M.W."/>
            <person name="Strain E.A."/>
            <person name="Whittaker P."/>
            <person name="Naum M."/>
            <person name="McCarthy P.J."/>
            <person name="Lopez J.V."/>
            <person name="Fischer M."/>
            <person name="Brown E.W."/>
        </authorList>
    </citation>
    <scope>NUCLEOTIDE SEQUENCE [LARGE SCALE GENOMIC DNA]</scope>
    <source>
        <strain evidence="3">DSMZ 21326</strain>
    </source>
</reference>
<dbReference type="eggNOG" id="COG3098">
    <property type="taxonomic scope" value="Bacteria"/>
</dbReference>
<dbReference type="InterPro" id="IPR036814">
    <property type="entry name" value="YqcC-like_sf"/>
</dbReference>
<comment type="caution">
    <text evidence="2">The sequence shown here is derived from an EMBL/GenBank/DDBJ whole genome shotgun (WGS) entry which is preliminary data.</text>
</comment>
<dbReference type="RefSeq" id="WP_008078613.1">
    <property type="nucleotide sequence ID" value="NZ_AEVT01000084.1"/>
</dbReference>
<dbReference type="InterPro" id="IPR023376">
    <property type="entry name" value="YqcC-like_dom"/>
</dbReference>
<organism evidence="2 3">
    <name type="scientific">Vibrio sinaloensis DSM 21326</name>
    <dbReference type="NCBI Taxonomy" id="945550"/>
    <lineage>
        <taxon>Bacteria</taxon>
        <taxon>Pseudomonadati</taxon>
        <taxon>Pseudomonadota</taxon>
        <taxon>Gammaproteobacteria</taxon>
        <taxon>Vibrionales</taxon>
        <taxon>Vibrionaceae</taxon>
        <taxon>Vibrio</taxon>
        <taxon>Vibrio oreintalis group</taxon>
    </lineage>
</organism>
<feature type="domain" description="YqcC-like" evidence="1">
    <location>
        <begin position="8"/>
        <end position="101"/>
    </location>
</feature>
<dbReference type="AlphaFoldDB" id="E8M9H5"/>
<accession>E8M9H5</accession>
<dbReference type="PANTHER" id="PTHR39586:SF1">
    <property type="entry name" value="CYTOPLASMIC PROTEIN"/>
    <property type="match status" value="1"/>
</dbReference>